<proteinExistence type="predicted"/>
<organism evidence="2 3">
    <name type="scientific">Aspergillus pseudoustus</name>
    <dbReference type="NCBI Taxonomy" id="1810923"/>
    <lineage>
        <taxon>Eukaryota</taxon>
        <taxon>Fungi</taxon>
        <taxon>Dikarya</taxon>
        <taxon>Ascomycota</taxon>
        <taxon>Pezizomycotina</taxon>
        <taxon>Eurotiomycetes</taxon>
        <taxon>Eurotiomycetidae</taxon>
        <taxon>Eurotiales</taxon>
        <taxon>Aspergillaceae</taxon>
        <taxon>Aspergillus</taxon>
        <taxon>Aspergillus subgen. Nidulantes</taxon>
    </lineage>
</organism>
<dbReference type="EMBL" id="JBFXLU010000290">
    <property type="protein sequence ID" value="KAL2831049.1"/>
    <property type="molecule type" value="Genomic_DNA"/>
</dbReference>
<comment type="caution">
    <text evidence="2">The sequence shown here is derived from an EMBL/GenBank/DDBJ whole genome shotgun (WGS) entry which is preliminary data.</text>
</comment>
<sequence>MIKPASFSKALLLTIAVLTTSEHHPKWCVFKDRCVTTFNSKLCLSSISYRQHCHELYFLWNWPSRSPRFTQ</sequence>
<evidence type="ECO:0000256" key="1">
    <source>
        <dbReference type="SAM" id="SignalP"/>
    </source>
</evidence>
<name>A0ABR4ITI8_9EURO</name>
<accession>A0ABR4ITI8</accession>
<feature type="signal peptide" evidence="1">
    <location>
        <begin position="1"/>
        <end position="21"/>
    </location>
</feature>
<keyword evidence="3" id="KW-1185">Reference proteome</keyword>
<reference evidence="2 3" key="1">
    <citation type="submission" date="2024-07" db="EMBL/GenBank/DDBJ databases">
        <title>Section-level genome sequencing and comparative genomics of Aspergillus sections Usti and Cavernicolus.</title>
        <authorList>
            <consortium name="Lawrence Berkeley National Laboratory"/>
            <person name="Nybo J.L."/>
            <person name="Vesth T.C."/>
            <person name="Theobald S."/>
            <person name="Frisvad J.C."/>
            <person name="Larsen T.O."/>
            <person name="Kjaerboelling I."/>
            <person name="Rothschild-Mancinelli K."/>
            <person name="Lyhne E.K."/>
            <person name="Kogle M.E."/>
            <person name="Barry K."/>
            <person name="Clum A."/>
            <person name="Na H."/>
            <person name="Ledsgaard L."/>
            <person name="Lin J."/>
            <person name="Lipzen A."/>
            <person name="Kuo A."/>
            <person name="Riley R."/>
            <person name="Mondo S."/>
            <person name="Labutti K."/>
            <person name="Haridas S."/>
            <person name="Pangalinan J."/>
            <person name="Salamov A.A."/>
            <person name="Simmons B.A."/>
            <person name="Magnuson J.K."/>
            <person name="Chen J."/>
            <person name="Drula E."/>
            <person name="Henrissat B."/>
            <person name="Wiebenga A."/>
            <person name="Lubbers R.J."/>
            <person name="Gomes A.C."/>
            <person name="Makela M.R."/>
            <person name="Stajich J."/>
            <person name="Grigoriev I.V."/>
            <person name="Mortensen U.H."/>
            <person name="De Vries R.P."/>
            <person name="Baker S.E."/>
            <person name="Andersen M.R."/>
        </authorList>
    </citation>
    <scope>NUCLEOTIDE SEQUENCE [LARGE SCALE GENOMIC DNA]</scope>
    <source>
        <strain evidence="2 3">CBS 123904</strain>
    </source>
</reference>
<feature type="chain" id="PRO_5046656371" description="Secreted protein" evidence="1">
    <location>
        <begin position="22"/>
        <end position="71"/>
    </location>
</feature>
<evidence type="ECO:0000313" key="3">
    <source>
        <dbReference type="Proteomes" id="UP001610446"/>
    </source>
</evidence>
<evidence type="ECO:0008006" key="4">
    <source>
        <dbReference type="Google" id="ProtNLM"/>
    </source>
</evidence>
<gene>
    <name evidence="2" type="ORF">BJY01DRAFT_226780</name>
</gene>
<evidence type="ECO:0000313" key="2">
    <source>
        <dbReference type="EMBL" id="KAL2831049.1"/>
    </source>
</evidence>
<keyword evidence="1" id="KW-0732">Signal</keyword>
<dbReference type="Proteomes" id="UP001610446">
    <property type="component" value="Unassembled WGS sequence"/>
</dbReference>
<protein>
    <recommendedName>
        <fullName evidence="4">Secreted protein</fullName>
    </recommendedName>
</protein>